<dbReference type="EMBL" id="JARJCM010000014">
    <property type="protein sequence ID" value="KAJ7041906.1"/>
    <property type="molecule type" value="Genomic_DNA"/>
</dbReference>
<name>A0AAD6TAP4_9AGAR</name>
<feature type="region of interest" description="Disordered" evidence="1">
    <location>
        <begin position="66"/>
        <end position="105"/>
    </location>
</feature>
<comment type="caution">
    <text evidence="2">The sequence shown here is derived from an EMBL/GenBank/DDBJ whole genome shotgun (WGS) entry which is preliminary data.</text>
</comment>
<organism evidence="2 3">
    <name type="scientific">Mycena alexandri</name>
    <dbReference type="NCBI Taxonomy" id="1745969"/>
    <lineage>
        <taxon>Eukaryota</taxon>
        <taxon>Fungi</taxon>
        <taxon>Dikarya</taxon>
        <taxon>Basidiomycota</taxon>
        <taxon>Agaricomycotina</taxon>
        <taxon>Agaricomycetes</taxon>
        <taxon>Agaricomycetidae</taxon>
        <taxon>Agaricales</taxon>
        <taxon>Marasmiineae</taxon>
        <taxon>Mycenaceae</taxon>
        <taxon>Mycena</taxon>
    </lineage>
</organism>
<evidence type="ECO:0000256" key="1">
    <source>
        <dbReference type="SAM" id="MobiDB-lite"/>
    </source>
</evidence>
<reference evidence="2" key="1">
    <citation type="submission" date="2023-03" db="EMBL/GenBank/DDBJ databases">
        <title>Massive genome expansion in bonnet fungi (Mycena s.s.) driven by repeated elements and novel gene families across ecological guilds.</title>
        <authorList>
            <consortium name="Lawrence Berkeley National Laboratory"/>
            <person name="Harder C.B."/>
            <person name="Miyauchi S."/>
            <person name="Viragh M."/>
            <person name="Kuo A."/>
            <person name="Thoen E."/>
            <person name="Andreopoulos B."/>
            <person name="Lu D."/>
            <person name="Skrede I."/>
            <person name="Drula E."/>
            <person name="Henrissat B."/>
            <person name="Morin E."/>
            <person name="Kohler A."/>
            <person name="Barry K."/>
            <person name="LaButti K."/>
            <person name="Morin E."/>
            <person name="Salamov A."/>
            <person name="Lipzen A."/>
            <person name="Mereny Z."/>
            <person name="Hegedus B."/>
            <person name="Baldrian P."/>
            <person name="Stursova M."/>
            <person name="Weitz H."/>
            <person name="Taylor A."/>
            <person name="Grigoriev I.V."/>
            <person name="Nagy L.G."/>
            <person name="Martin F."/>
            <person name="Kauserud H."/>
        </authorList>
    </citation>
    <scope>NUCLEOTIDE SEQUENCE</scope>
    <source>
        <strain evidence="2">CBHHK200</strain>
    </source>
</reference>
<gene>
    <name evidence="2" type="ORF">C8F04DRAFT_1176568</name>
</gene>
<keyword evidence="3" id="KW-1185">Reference proteome</keyword>
<sequence length="105" mass="11311">MGSGKSSTKAGGVGKRPKKFLDQSAALSLATSIAEQKSHKTAEKLTQCAKLTPVTQKKTKALLAARISESKKAKNKRRKTQRQSRETLNGDDVPTPPMKKSVSFA</sequence>
<evidence type="ECO:0000313" key="3">
    <source>
        <dbReference type="Proteomes" id="UP001218188"/>
    </source>
</evidence>
<accession>A0AAD6TAP4</accession>
<dbReference type="AlphaFoldDB" id="A0AAD6TAP4"/>
<protein>
    <submittedName>
        <fullName evidence="2">Uncharacterized protein</fullName>
    </submittedName>
</protein>
<feature type="compositionally biased region" description="Basic residues" evidence="1">
    <location>
        <begin position="73"/>
        <end position="82"/>
    </location>
</feature>
<dbReference type="Proteomes" id="UP001218188">
    <property type="component" value="Unassembled WGS sequence"/>
</dbReference>
<evidence type="ECO:0000313" key="2">
    <source>
        <dbReference type="EMBL" id="KAJ7041906.1"/>
    </source>
</evidence>
<proteinExistence type="predicted"/>